<dbReference type="RefSeq" id="WP_093964002.1">
    <property type="nucleotide sequence ID" value="NZ_FXYG01000003.1"/>
</dbReference>
<dbReference type="InterPro" id="IPR036388">
    <property type="entry name" value="WH-like_DNA-bd_sf"/>
</dbReference>
<feature type="domain" description="HTH lysR-type" evidence="5">
    <location>
        <begin position="4"/>
        <end position="61"/>
    </location>
</feature>
<reference evidence="7" key="1">
    <citation type="submission" date="2017-05" db="EMBL/GenBank/DDBJ databases">
        <authorList>
            <person name="Rodrigo-Torres L."/>
            <person name="Arahal R. D."/>
            <person name="Lucena T."/>
        </authorList>
    </citation>
    <scope>NUCLEOTIDE SEQUENCE [LARGE SCALE GENOMIC DNA]</scope>
    <source>
        <strain evidence="7">CECT 8715</strain>
    </source>
</reference>
<dbReference type="Pfam" id="PF03466">
    <property type="entry name" value="LysR_substrate"/>
    <property type="match status" value="1"/>
</dbReference>
<dbReference type="Pfam" id="PF00126">
    <property type="entry name" value="HTH_1"/>
    <property type="match status" value="1"/>
</dbReference>
<comment type="similarity">
    <text evidence="1">Belongs to the LysR transcriptional regulatory family.</text>
</comment>
<keyword evidence="7" id="KW-1185">Reference proteome</keyword>
<evidence type="ECO:0000259" key="5">
    <source>
        <dbReference type="PROSITE" id="PS50931"/>
    </source>
</evidence>
<dbReference type="Gene3D" id="3.40.190.10">
    <property type="entry name" value="Periplasmic binding protein-like II"/>
    <property type="match status" value="1"/>
</dbReference>
<keyword evidence="4" id="KW-0804">Transcription</keyword>
<evidence type="ECO:0000256" key="4">
    <source>
        <dbReference type="ARBA" id="ARBA00023163"/>
    </source>
</evidence>
<dbReference type="InterPro" id="IPR000847">
    <property type="entry name" value="LysR_HTH_N"/>
</dbReference>
<dbReference type="SUPFAM" id="SSF46785">
    <property type="entry name" value="Winged helix' DNA-binding domain"/>
    <property type="match status" value="1"/>
</dbReference>
<dbReference type="InterPro" id="IPR005119">
    <property type="entry name" value="LysR_subst-bd"/>
</dbReference>
<dbReference type="SUPFAM" id="SSF53850">
    <property type="entry name" value="Periplasmic binding protein-like II"/>
    <property type="match status" value="1"/>
</dbReference>
<dbReference type="PANTHER" id="PTHR30537">
    <property type="entry name" value="HTH-TYPE TRANSCRIPTIONAL REGULATOR"/>
    <property type="match status" value="1"/>
</dbReference>
<keyword evidence="2" id="KW-0805">Transcription regulation</keyword>
<keyword evidence="3" id="KW-0238">DNA-binding</keyword>
<dbReference type="Proteomes" id="UP000202485">
    <property type="component" value="Unassembled WGS sequence"/>
</dbReference>
<dbReference type="AlphaFoldDB" id="A0A238KPP7"/>
<name>A0A238KPP7_9RHOB</name>
<organism evidence="6 7">
    <name type="scientific">Ruegeria arenilitoris</name>
    <dbReference type="NCBI Taxonomy" id="1173585"/>
    <lineage>
        <taxon>Bacteria</taxon>
        <taxon>Pseudomonadati</taxon>
        <taxon>Pseudomonadota</taxon>
        <taxon>Alphaproteobacteria</taxon>
        <taxon>Rhodobacterales</taxon>
        <taxon>Roseobacteraceae</taxon>
        <taxon>Ruegeria</taxon>
    </lineage>
</organism>
<evidence type="ECO:0000256" key="2">
    <source>
        <dbReference type="ARBA" id="ARBA00023015"/>
    </source>
</evidence>
<dbReference type="OrthoDB" id="7768317at2"/>
<dbReference type="CDD" id="cd05466">
    <property type="entry name" value="PBP2_LTTR_substrate"/>
    <property type="match status" value="1"/>
</dbReference>
<accession>A0A238KPP7</accession>
<dbReference type="GO" id="GO:0003700">
    <property type="term" value="F:DNA-binding transcription factor activity"/>
    <property type="evidence" value="ECO:0007669"/>
    <property type="project" value="InterPro"/>
</dbReference>
<dbReference type="PROSITE" id="PS50931">
    <property type="entry name" value="HTH_LYSR"/>
    <property type="match status" value="1"/>
</dbReference>
<dbReference type="InterPro" id="IPR036390">
    <property type="entry name" value="WH_DNA-bd_sf"/>
</dbReference>
<dbReference type="GO" id="GO:0006351">
    <property type="term" value="P:DNA-templated transcription"/>
    <property type="evidence" value="ECO:0007669"/>
    <property type="project" value="TreeGrafter"/>
</dbReference>
<protein>
    <submittedName>
        <fullName evidence="6">HTH-type transcriptional regulator GltR</fullName>
    </submittedName>
</protein>
<evidence type="ECO:0000313" key="7">
    <source>
        <dbReference type="Proteomes" id="UP000202485"/>
    </source>
</evidence>
<dbReference type="GO" id="GO:0043565">
    <property type="term" value="F:sequence-specific DNA binding"/>
    <property type="evidence" value="ECO:0007669"/>
    <property type="project" value="TreeGrafter"/>
</dbReference>
<evidence type="ECO:0000256" key="3">
    <source>
        <dbReference type="ARBA" id="ARBA00023125"/>
    </source>
</evidence>
<evidence type="ECO:0000256" key="1">
    <source>
        <dbReference type="ARBA" id="ARBA00009437"/>
    </source>
</evidence>
<evidence type="ECO:0000313" key="6">
    <source>
        <dbReference type="EMBL" id="SMX44637.1"/>
    </source>
</evidence>
<dbReference type="Gene3D" id="1.10.10.10">
    <property type="entry name" value="Winged helix-like DNA-binding domain superfamily/Winged helix DNA-binding domain"/>
    <property type="match status" value="1"/>
</dbReference>
<proteinExistence type="inferred from homology"/>
<dbReference type="InterPro" id="IPR058163">
    <property type="entry name" value="LysR-type_TF_proteobact-type"/>
</dbReference>
<sequence length="281" mass="30536">MNNQNWDDIRYALAVSRHGSLNAAATALGVTHATVLRRVAAFERRHGCVIFQKNPSGYSALPEARAILSAMENVEDAVLSVERAIVGADRSPTGRVRIASTDSLCQLVLPGILNRISALYPGLELSLLSGNNHHDLSRLTADIAVRPSIRLGEDLVGERAGALAFGVYDDGSSYRKWMRLDGALSGSVPARWMAEHVRDEDTTIGADSFLVLQQMAATGVGKAFLPTFIGDADPRLRRAPDMNPEIEVPLWVATLEEIARTPRFAVVQRALVEYLPDALGR</sequence>
<dbReference type="PANTHER" id="PTHR30537:SF3">
    <property type="entry name" value="TRANSCRIPTIONAL REGULATORY PROTEIN"/>
    <property type="match status" value="1"/>
</dbReference>
<dbReference type="EMBL" id="FXYG01000003">
    <property type="protein sequence ID" value="SMX44637.1"/>
    <property type="molecule type" value="Genomic_DNA"/>
</dbReference>
<gene>
    <name evidence="6" type="primary">gltR_2</name>
    <name evidence="6" type="ORF">RUA8715_02491</name>
</gene>